<dbReference type="GO" id="GO:0003677">
    <property type="term" value="F:DNA binding"/>
    <property type="evidence" value="ECO:0007669"/>
    <property type="project" value="UniProtKB-KW"/>
</dbReference>
<accession>A0A7S3GJJ8</accession>
<feature type="region of interest" description="Disordered" evidence="4">
    <location>
        <begin position="1"/>
        <end position="39"/>
    </location>
</feature>
<dbReference type="SUPFAM" id="SSF47413">
    <property type="entry name" value="lambda repressor-like DNA-binding domains"/>
    <property type="match status" value="1"/>
</dbReference>
<evidence type="ECO:0000256" key="4">
    <source>
        <dbReference type="SAM" id="MobiDB-lite"/>
    </source>
</evidence>
<evidence type="ECO:0000256" key="1">
    <source>
        <dbReference type="ARBA" id="ARBA00023015"/>
    </source>
</evidence>
<dbReference type="EMBL" id="HBIB01046649">
    <property type="protein sequence ID" value="CAE0268321.1"/>
    <property type="molecule type" value="Transcribed_RNA"/>
</dbReference>
<gene>
    <name evidence="6" type="ORF">PBIL07802_LOCUS30671</name>
</gene>
<dbReference type="SMART" id="SM00530">
    <property type="entry name" value="HTH_XRE"/>
    <property type="match status" value="1"/>
</dbReference>
<organism evidence="6">
    <name type="scientific">Palpitomonas bilix</name>
    <dbReference type="NCBI Taxonomy" id="652834"/>
    <lineage>
        <taxon>Eukaryota</taxon>
        <taxon>Eukaryota incertae sedis</taxon>
    </lineage>
</organism>
<feature type="domain" description="HTH cro/C1-type" evidence="5">
    <location>
        <begin position="81"/>
        <end position="132"/>
    </location>
</feature>
<dbReference type="InterPro" id="IPR010982">
    <property type="entry name" value="Lambda_DNA-bd_dom_sf"/>
</dbReference>
<proteinExistence type="predicted"/>
<evidence type="ECO:0000256" key="3">
    <source>
        <dbReference type="ARBA" id="ARBA00023163"/>
    </source>
</evidence>
<dbReference type="Pfam" id="PF01381">
    <property type="entry name" value="HTH_3"/>
    <property type="match status" value="1"/>
</dbReference>
<dbReference type="PANTHER" id="PTHR10245">
    <property type="entry name" value="ENDOTHELIAL DIFFERENTIATION-RELATED FACTOR 1 MULTIPROTEIN BRIDGING FACTOR 1"/>
    <property type="match status" value="1"/>
</dbReference>
<evidence type="ECO:0000256" key="2">
    <source>
        <dbReference type="ARBA" id="ARBA00023125"/>
    </source>
</evidence>
<dbReference type="PROSITE" id="PS50943">
    <property type="entry name" value="HTH_CROC1"/>
    <property type="match status" value="1"/>
</dbReference>
<dbReference type="InterPro" id="IPR001387">
    <property type="entry name" value="Cro/C1-type_HTH"/>
</dbReference>
<dbReference type="Gene3D" id="1.10.260.40">
    <property type="entry name" value="lambda repressor-like DNA-binding domains"/>
    <property type="match status" value="1"/>
</dbReference>
<dbReference type="Pfam" id="PF08523">
    <property type="entry name" value="MBF1"/>
    <property type="match status" value="1"/>
</dbReference>
<dbReference type="FunFam" id="1.10.260.40:FF:000018">
    <property type="entry name" value="Multiprotein bridging factor 1"/>
    <property type="match status" value="1"/>
</dbReference>
<keyword evidence="2" id="KW-0238">DNA-binding</keyword>
<sequence>MSYEHQDWETVVVSKHDHRPKVTGANEAAKAKRAGADVETHKKLATGNARGKGPLKDARKLDEEDENFAVARVEFSLKQKIQKARQAKGWSQKELAQAINEKASVINEYEAGKAIPNQQVLSKMERALGAKLRGGKK</sequence>
<evidence type="ECO:0000313" key="6">
    <source>
        <dbReference type="EMBL" id="CAE0268321.1"/>
    </source>
</evidence>
<evidence type="ECO:0000259" key="5">
    <source>
        <dbReference type="PROSITE" id="PS50943"/>
    </source>
</evidence>
<name>A0A7S3GJJ8_9EUKA</name>
<reference evidence="6" key="1">
    <citation type="submission" date="2021-01" db="EMBL/GenBank/DDBJ databases">
        <authorList>
            <person name="Corre E."/>
            <person name="Pelletier E."/>
            <person name="Niang G."/>
            <person name="Scheremetjew M."/>
            <person name="Finn R."/>
            <person name="Kale V."/>
            <person name="Holt S."/>
            <person name="Cochrane G."/>
            <person name="Meng A."/>
            <person name="Brown T."/>
            <person name="Cohen L."/>
        </authorList>
    </citation>
    <scope>NUCLEOTIDE SEQUENCE</scope>
    <source>
        <strain evidence="6">NIES-2562</strain>
    </source>
</reference>
<dbReference type="InterPro" id="IPR013729">
    <property type="entry name" value="MBF1_N"/>
</dbReference>
<keyword evidence="1" id="KW-0805">Transcription regulation</keyword>
<dbReference type="CDD" id="cd00093">
    <property type="entry name" value="HTH_XRE"/>
    <property type="match status" value="1"/>
</dbReference>
<dbReference type="GO" id="GO:0005634">
    <property type="term" value="C:nucleus"/>
    <property type="evidence" value="ECO:0007669"/>
    <property type="project" value="TreeGrafter"/>
</dbReference>
<dbReference type="AlphaFoldDB" id="A0A7S3GJJ8"/>
<dbReference type="PANTHER" id="PTHR10245:SF15">
    <property type="entry name" value="ENDOTHELIAL DIFFERENTIATION-RELATED FACTOR 1"/>
    <property type="match status" value="1"/>
</dbReference>
<protein>
    <recommendedName>
        <fullName evidence="5">HTH cro/C1-type domain-containing protein</fullName>
    </recommendedName>
</protein>
<keyword evidence="3" id="KW-0804">Transcription</keyword>